<feature type="transmembrane region" description="Helical" evidence="11">
    <location>
        <begin position="81"/>
        <end position="98"/>
    </location>
</feature>
<evidence type="ECO:0000256" key="2">
    <source>
        <dbReference type="ARBA" id="ARBA00022448"/>
    </source>
</evidence>
<dbReference type="InterPro" id="IPR014743">
    <property type="entry name" value="Cl-channel_core"/>
</dbReference>
<proteinExistence type="predicted"/>
<dbReference type="OrthoDB" id="9767361at2"/>
<sequence length="575" mass="62848">MIWKALLLYRLKKIRVQWQKYLNADLKDILSQAKVSLQLSLLALVFALMASAVIILFRLLLQWINTYTQTSELDFTEVIDDWRVLLPLIGSVLIWIVARMTSKRYKRMGIAYVLHRVKLHYGKLPLQTAPSQFFQALFALSANFSVGLEGPVIHLGAVTASVMAEKFKLPDNSVRIICSSGIAAGIAATFNTPLAAVIFVFEVILREYKAHYFLPIIIAAICGTVSSQLVFGNVHEYEQIGIIDIPLSQYPILAICGVILGCVAALFNASLLKVTATGQHWPLIYRLLLAGVITTIVGLLIPEALGSGQLTITQAIHEHPSIVFLIALLVCKMIATIAAIGLAVPGGMIGPLYGIGALVGAILALASAVFFPSITPYIGFYTIIGMITVMGVCLSAPLAALVALLEMTNNPSIILPAMFVSIPAFLVANKAFNTTSLLLRQLDIMGLGYKVSAVKLALQKIGVRALMDKRMVIVTDNNELLLEVLKRAEGRSVLVRNGLGMMEMLQLEMQLSDKDSSLTRHPIKGLPDTATLNEAYDILSPKRRGEVYIYQEHRDNVVGVVSWAALQKEIRSGQD</sequence>
<dbReference type="Proteomes" id="UP000318126">
    <property type="component" value="Unassembled WGS sequence"/>
</dbReference>
<evidence type="ECO:0000256" key="7">
    <source>
        <dbReference type="ARBA" id="ARBA00023173"/>
    </source>
</evidence>
<feature type="transmembrane region" description="Helical" evidence="11">
    <location>
        <begin position="413"/>
        <end position="432"/>
    </location>
</feature>
<keyword evidence="4 11" id="KW-1133">Transmembrane helix</keyword>
<dbReference type="AlphaFoldDB" id="A0A553JJ84"/>
<keyword evidence="8" id="KW-0868">Chloride</keyword>
<keyword evidence="10" id="KW-0129">CBS domain</keyword>
<feature type="transmembrane region" description="Helical" evidence="11">
    <location>
        <begin position="322"/>
        <end position="344"/>
    </location>
</feature>
<dbReference type="InterPro" id="IPR000644">
    <property type="entry name" value="CBS_dom"/>
</dbReference>
<dbReference type="InterPro" id="IPR001807">
    <property type="entry name" value="ClC"/>
</dbReference>
<feature type="transmembrane region" description="Helical" evidence="11">
    <location>
        <begin position="283"/>
        <end position="301"/>
    </location>
</feature>
<keyword evidence="9" id="KW-0407">Ion channel</keyword>
<evidence type="ECO:0000313" key="14">
    <source>
        <dbReference type="Proteomes" id="UP000318126"/>
    </source>
</evidence>
<evidence type="ECO:0000259" key="12">
    <source>
        <dbReference type="PROSITE" id="PS51371"/>
    </source>
</evidence>
<feature type="domain" description="CBS" evidence="12">
    <location>
        <begin position="518"/>
        <end position="575"/>
    </location>
</feature>
<feature type="transmembrane region" description="Helical" evidence="11">
    <location>
        <begin position="252"/>
        <end position="271"/>
    </location>
</feature>
<evidence type="ECO:0000256" key="3">
    <source>
        <dbReference type="ARBA" id="ARBA00022692"/>
    </source>
</evidence>
<dbReference type="Pfam" id="PF00654">
    <property type="entry name" value="Voltage_CLC"/>
    <property type="match status" value="1"/>
</dbReference>
<dbReference type="PANTHER" id="PTHR43427">
    <property type="entry name" value="CHLORIDE CHANNEL PROTEIN CLC-E"/>
    <property type="match status" value="1"/>
</dbReference>
<evidence type="ECO:0000256" key="8">
    <source>
        <dbReference type="ARBA" id="ARBA00023214"/>
    </source>
</evidence>
<gene>
    <name evidence="13" type="ORF">FN961_20450</name>
</gene>
<dbReference type="Gene3D" id="1.10.3080.10">
    <property type="entry name" value="Clc chloride channel"/>
    <property type="match status" value="1"/>
</dbReference>
<keyword evidence="5" id="KW-0406">Ion transport</keyword>
<feature type="transmembrane region" description="Helical" evidence="11">
    <location>
        <begin position="176"/>
        <end position="200"/>
    </location>
</feature>
<evidence type="ECO:0000256" key="10">
    <source>
        <dbReference type="PROSITE-ProRule" id="PRU00703"/>
    </source>
</evidence>
<keyword evidence="14" id="KW-1185">Reference proteome</keyword>
<name>A0A553JJ84_SHEHA</name>
<evidence type="ECO:0000256" key="4">
    <source>
        <dbReference type="ARBA" id="ARBA00022989"/>
    </source>
</evidence>
<dbReference type="PRINTS" id="PR00762">
    <property type="entry name" value="CLCHANNEL"/>
</dbReference>
<feature type="transmembrane region" description="Helical" evidence="11">
    <location>
        <begin position="39"/>
        <end position="61"/>
    </location>
</feature>
<dbReference type="SUPFAM" id="SSF81340">
    <property type="entry name" value="Clc chloride channel"/>
    <property type="match status" value="1"/>
</dbReference>
<reference evidence="14" key="1">
    <citation type="submission" date="2019-07" db="EMBL/GenBank/DDBJ databases">
        <title>Shewanella sp. YLB-08 draft genomic sequence.</title>
        <authorList>
            <person name="Yu L."/>
        </authorList>
    </citation>
    <scope>NUCLEOTIDE SEQUENCE [LARGE SCALE GENOMIC DNA]</scope>
    <source>
        <strain evidence="14">JCM 20706</strain>
    </source>
</reference>
<dbReference type="EMBL" id="VKGK01000032">
    <property type="protein sequence ID" value="TRY12511.1"/>
    <property type="molecule type" value="Genomic_DNA"/>
</dbReference>
<keyword evidence="6 11" id="KW-0472">Membrane</keyword>
<feature type="transmembrane region" description="Helical" evidence="11">
    <location>
        <begin position="212"/>
        <end position="231"/>
    </location>
</feature>
<feature type="transmembrane region" description="Helical" evidence="11">
    <location>
        <begin position="378"/>
        <end position="401"/>
    </location>
</feature>
<protein>
    <submittedName>
        <fullName evidence="13">Chloride channel protein</fullName>
    </submittedName>
</protein>
<comment type="caution">
    <text evidence="13">The sequence shown here is derived from an EMBL/GenBank/DDBJ whole genome shotgun (WGS) entry which is preliminary data.</text>
</comment>
<keyword evidence="3 11" id="KW-0812">Transmembrane</keyword>
<feature type="transmembrane region" description="Helical" evidence="11">
    <location>
        <begin position="350"/>
        <end position="371"/>
    </location>
</feature>
<dbReference type="PANTHER" id="PTHR43427:SF6">
    <property type="entry name" value="CHLORIDE CHANNEL PROTEIN CLC-E"/>
    <property type="match status" value="1"/>
</dbReference>
<accession>A0A553JJ84</accession>
<comment type="subcellular location">
    <subcellularLocation>
        <location evidence="1">Membrane</location>
        <topology evidence="1">Multi-pass membrane protein</topology>
    </subcellularLocation>
</comment>
<evidence type="ECO:0000256" key="9">
    <source>
        <dbReference type="ARBA" id="ARBA00023303"/>
    </source>
</evidence>
<keyword evidence="2" id="KW-0813">Transport</keyword>
<dbReference type="CDD" id="cd00400">
    <property type="entry name" value="Voltage_gated_ClC"/>
    <property type="match status" value="1"/>
</dbReference>
<dbReference type="InterPro" id="IPR050368">
    <property type="entry name" value="ClC-type_chloride_channel"/>
</dbReference>
<evidence type="ECO:0000256" key="5">
    <source>
        <dbReference type="ARBA" id="ARBA00023065"/>
    </source>
</evidence>
<dbReference type="GO" id="GO:0005254">
    <property type="term" value="F:chloride channel activity"/>
    <property type="evidence" value="ECO:0007669"/>
    <property type="project" value="UniProtKB-KW"/>
</dbReference>
<keyword evidence="7" id="KW-0869">Chloride channel</keyword>
<dbReference type="GO" id="GO:0034707">
    <property type="term" value="C:chloride channel complex"/>
    <property type="evidence" value="ECO:0007669"/>
    <property type="project" value="UniProtKB-KW"/>
</dbReference>
<evidence type="ECO:0000256" key="1">
    <source>
        <dbReference type="ARBA" id="ARBA00004141"/>
    </source>
</evidence>
<evidence type="ECO:0000313" key="13">
    <source>
        <dbReference type="EMBL" id="TRY12511.1"/>
    </source>
</evidence>
<evidence type="ECO:0000256" key="11">
    <source>
        <dbReference type="SAM" id="Phobius"/>
    </source>
</evidence>
<dbReference type="PROSITE" id="PS51371">
    <property type="entry name" value="CBS"/>
    <property type="match status" value="1"/>
</dbReference>
<organism evidence="13 14">
    <name type="scientific">Shewanella hanedai</name>
    <name type="common">Alteromonas hanedai</name>
    <dbReference type="NCBI Taxonomy" id="25"/>
    <lineage>
        <taxon>Bacteria</taxon>
        <taxon>Pseudomonadati</taxon>
        <taxon>Pseudomonadota</taxon>
        <taxon>Gammaproteobacteria</taxon>
        <taxon>Alteromonadales</taxon>
        <taxon>Shewanellaceae</taxon>
        <taxon>Shewanella</taxon>
    </lineage>
</organism>
<evidence type="ECO:0000256" key="6">
    <source>
        <dbReference type="ARBA" id="ARBA00023136"/>
    </source>
</evidence>